<dbReference type="InterPro" id="IPR006447">
    <property type="entry name" value="Myb_dom_plants"/>
</dbReference>
<dbReference type="PANTHER" id="PTHR31496:SF25">
    <property type="entry name" value="TRANSCRIPTION FACTOR KAN3-RELATED"/>
    <property type="match status" value="1"/>
</dbReference>
<dbReference type="AlphaFoldDB" id="A0A0D9VZF6"/>
<evidence type="ECO:0000256" key="4">
    <source>
        <dbReference type="ARBA" id="ARBA00023015"/>
    </source>
</evidence>
<keyword evidence="7" id="KW-0539">Nucleus</keyword>
<dbReference type="SUPFAM" id="SSF46689">
    <property type="entry name" value="Homeodomain-like"/>
    <property type="match status" value="1"/>
</dbReference>
<dbReference type="InterPro" id="IPR044847">
    <property type="entry name" value="KAN_fam"/>
</dbReference>
<dbReference type="Gene3D" id="1.10.10.60">
    <property type="entry name" value="Homeodomain-like"/>
    <property type="match status" value="1"/>
</dbReference>
<reference evidence="10 11" key="1">
    <citation type="submission" date="2012-08" db="EMBL/GenBank/DDBJ databases">
        <title>Oryza genome evolution.</title>
        <authorList>
            <person name="Wing R.A."/>
        </authorList>
    </citation>
    <scope>NUCLEOTIDE SEQUENCE</scope>
</reference>
<accession>A0A0D9VZF6</accession>
<dbReference type="HOGENOM" id="CLU_062713_0_0_1"/>
<evidence type="ECO:0000259" key="9">
    <source>
        <dbReference type="Pfam" id="PF00249"/>
    </source>
</evidence>
<dbReference type="Gramene" id="LPERR03G29730.1">
    <property type="protein sequence ID" value="LPERR03G29730.1"/>
    <property type="gene ID" value="LPERR03G29730"/>
</dbReference>
<feature type="domain" description="Myb-like" evidence="9">
    <location>
        <begin position="105"/>
        <end position="156"/>
    </location>
</feature>
<evidence type="ECO:0000256" key="5">
    <source>
        <dbReference type="ARBA" id="ARBA00023125"/>
    </source>
</evidence>
<evidence type="ECO:0000256" key="3">
    <source>
        <dbReference type="ARBA" id="ARBA00022782"/>
    </source>
</evidence>
<keyword evidence="3" id="KW-0221">Differentiation</keyword>
<protein>
    <recommendedName>
        <fullName evidence="9">Myb-like domain-containing protein</fullName>
    </recommendedName>
</protein>
<organism evidence="10 11">
    <name type="scientific">Leersia perrieri</name>
    <dbReference type="NCBI Taxonomy" id="77586"/>
    <lineage>
        <taxon>Eukaryota</taxon>
        <taxon>Viridiplantae</taxon>
        <taxon>Streptophyta</taxon>
        <taxon>Embryophyta</taxon>
        <taxon>Tracheophyta</taxon>
        <taxon>Spermatophyta</taxon>
        <taxon>Magnoliopsida</taxon>
        <taxon>Liliopsida</taxon>
        <taxon>Poales</taxon>
        <taxon>Poaceae</taxon>
        <taxon>BOP clade</taxon>
        <taxon>Oryzoideae</taxon>
        <taxon>Oryzeae</taxon>
        <taxon>Oryzinae</taxon>
        <taxon>Leersia</taxon>
    </lineage>
</organism>
<keyword evidence="4" id="KW-0805">Transcription regulation</keyword>
<name>A0A0D9VZF6_9ORYZ</name>
<reference evidence="10" key="3">
    <citation type="submission" date="2015-04" db="UniProtKB">
        <authorList>
            <consortium name="EnsemblPlants"/>
        </authorList>
    </citation>
    <scope>IDENTIFICATION</scope>
</reference>
<evidence type="ECO:0000256" key="7">
    <source>
        <dbReference type="ARBA" id="ARBA00023242"/>
    </source>
</evidence>
<dbReference type="Pfam" id="PF00249">
    <property type="entry name" value="Myb_DNA-binding"/>
    <property type="match status" value="1"/>
</dbReference>
<dbReference type="PANTHER" id="PTHR31496">
    <property type="entry name" value="TRANSCRIPTION FACTOR KAN2-RELATED"/>
    <property type="match status" value="1"/>
</dbReference>
<dbReference type="InterPro" id="IPR009057">
    <property type="entry name" value="Homeodomain-like_sf"/>
</dbReference>
<dbReference type="FunFam" id="1.10.10.60:FF:000002">
    <property type="entry name" value="Myb family transcription factor"/>
    <property type="match status" value="1"/>
</dbReference>
<dbReference type="EnsemblPlants" id="LPERR03G29730.1">
    <property type="protein sequence ID" value="LPERR03G29730.1"/>
    <property type="gene ID" value="LPERR03G29730"/>
</dbReference>
<dbReference type="Proteomes" id="UP000032180">
    <property type="component" value="Chromosome 3"/>
</dbReference>
<keyword evidence="2" id="KW-0217">Developmental protein</keyword>
<dbReference type="GO" id="GO:0005634">
    <property type="term" value="C:nucleus"/>
    <property type="evidence" value="ECO:0007669"/>
    <property type="project" value="UniProtKB-SubCell"/>
</dbReference>
<dbReference type="STRING" id="77586.A0A0D9VZF6"/>
<reference evidence="11" key="2">
    <citation type="submission" date="2013-12" db="EMBL/GenBank/DDBJ databases">
        <authorList>
            <person name="Yu Y."/>
            <person name="Lee S."/>
            <person name="de Baynast K."/>
            <person name="Wissotski M."/>
            <person name="Liu L."/>
            <person name="Talag J."/>
            <person name="Goicoechea J."/>
            <person name="Angelova A."/>
            <person name="Jetty R."/>
            <person name="Kudrna D."/>
            <person name="Golser W."/>
            <person name="Rivera L."/>
            <person name="Zhang J."/>
            <person name="Wing R."/>
        </authorList>
    </citation>
    <scope>NUCLEOTIDE SEQUENCE</scope>
</reference>
<evidence type="ECO:0000256" key="8">
    <source>
        <dbReference type="SAM" id="MobiDB-lite"/>
    </source>
</evidence>
<evidence type="ECO:0000313" key="11">
    <source>
        <dbReference type="Proteomes" id="UP000032180"/>
    </source>
</evidence>
<evidence type="ECO:0000256" key="2">
    <source>
        <dbReference type="ARBA" id="ARBA00022473"/>
    </source>
</evidence>
<evidence type="ECO:0000256" key="1">
    <source>
        <dbReference type="ARBA" id="ARBA00004123"/>
    </source>
</evidence>
<dbReference type="NCBIfam" id="TIGR01557">
    <property type="entry name" value="myb_SHAQKYF"/>
    <property type="match status" value="1"/>
</dbReference>
<sequence length="375" mass="38756">MLQRNLPNLSLRISPPAISAAAAASSEEPTPAATGSVITTDAEGRGEVASFFGNPSSGTADPPGLSLGLGTPAQEDAAGAGRHLQPQGCAFKRAAGSKRSVRAPRMRWTTALHARFVHAVELLGGHERATPKSVLELMNVKDLTLAHVKSHLQMYRTVKSTDRSPHIAAGEAQLQQQAGMEMVAMEAAAAGGGGGGGGRVVLPIMPACEDMVGICGSSAAATSSAAAAAAAYFLCATTSSTATAPLAVVPSPPRPTIPPRKTDHTPVLEKGVAIVDSLHRCQKHNYTPVLQDAPQAADSDHLTGNNLPMGASAQASIEAMTFTNSSSPTSSSSPSLASLEQLLPEDSFAPNLEISLGRQDWNIKNHPEELSVKYL</sequence>
<dbReference type="eggNOG" id="ENOG502R498">
    <property type="taxonomic scope" value="Eukaryota"/>
</dbReference>
<evidence type="ECO:0000313" key="10">
    <source>
        <dbReference type="EnsemblPlants" id="LPERR03G29730.1"/>
    </source>
</evidence>
<dbReference type="GO" id="GO:0006355">
    <property type="term" value="P:regulation of DNA-templated transcription"/>
    <property type="evidence" value="ECO:0007669"/>
    <property type="project" value="InterPro"/>
</dbReference>
<keyword evidence="5" id="KW-0238">DNA-binding</keyword>
<feature type="region of interest" description="Disordered" evidence="8">
    <location>
        <begin position="51"/>
        <end position="83"/>
    </location>
</feature>
<proteinExistence type="predicted"/>
<keyword evidence="11" id="KW-1185">Reference proteome</keyword>
<dbReference type="GO" id="GO:0000976">
    <property type="term" value="F:transcription cis-regulatory region binding"/>
    <property type="evidence" value="ECO:0007669"/>
    <property type="project" value="InterPro"/>
</dbReference>
<dbReference type="InterPro" id="IPR001005">
    <property type="entry name" value="SANT/Myb"/>
</dbReference>
<evidence type="ECO:0000256" key="6">
    <source>
        <dbReference type="ARBA" id="ARBA00023163"/>
    </source>
</evidence>
<keyword evidence="6" id="KW-0804">Transcription</keyword>
<comment type="subcellular location">
    <subcellularLocation>
        <location evidence="1">Nucleus</location>
    </subcellularLocation>
</comment>
<dbReference type="GO" id="GO:0010158">
    <property type="term" value="P:abaxial cell fate specification"/>
    <property type="evidence" value="ECO:0007669"/>
    <property type="project" value="InterPro"/>
</dbReference>
<feature type="region of interest" description="Disordered" evidence="8">
    <location>
        <begin position="289"/>
        <end position="309"/>
    </location>
</feature>